<comment type="subcellular location">
    <subcellularLocation>
        <location evidence="1">Cell membrane</location>
        <topology evidence="1">Multi-pass membrane protein</topology>
    </subcellularLocation>
</comment>
<keyword evidence="3" id="KW-0547">Nucleotide-binding</keyword>
<dbReference type="SUPFAM" id="SSF52540">
    <property type="entry name" value="P-loop containing nucleoside triphosphate hydrolases"/>
    <property type="match status" value="1"/>
</dbReference>
<feature type="domain" description="ABC transporter" evidence="8">
    <location>
        <begin position="325"/>
        <end position="560"/>
    </location>
</feature>
<gene>
    <name evidence="10" type="ORF">FD09_GL001849</name>
</gene>
<dbReference type="InterPro" id="IPR003593">
    <property type="entry name" value="AAA+_ATPase"/>
</dbReference>
<reference evidence="10 11" key="1">
    <citation type="journal article" date="2015" name="Genome Announc.">
        <title>Expanding the biotechnology potential of lactobacilli through comparative genomics of 213 strains and associated genera.</title>
        <authorList>
            <person name="Sun Z."/>
            <person name="Harris H.M."/>
            <person name="McCann A."/>
            <person name="Guo C."/>
            <person name="Argimon S."/>
            <person name="Zhang W."/>
            <person name="Yang X."/>
            <person name="Jeffery I.B."/>
            <person name="Cooney J.C."/>
            <person name="Kagawa T.F."/>
            <person name="Liu W."/>
            <person name="Song Y."/>
            <person name="Salvetti E."/>
            <person name="Wrobel A."/>
            <person name="Rasinkangas P."/>
            <person name="Parkhill J."/>
            <person name="Rea M.C."/>
            <person name="O'Sullivan O."/>
            <person name="Ritari J."/>
            <person name="Douillard F.P."/>
            <person name="Paul Ross R."/>
            <person name="Yang R."/>
            <person name="Briner A.E."/>
            <person name="Felis G.E."/>
            <person name="de Vos W.M."/>
            <person name="Barrangou R."/>
            <person name="Klaenhammer T.R."/>
            <person name="Caufield P.W."/>
            <person name="Cui Y."/>
            <person name="Zhang H."/>
            <person name="O'Toole P.W."/>
        </authorList>
    </citation>
    <scope>NUCLEOTIDE SEQUENCE [LARGE SCALE GENOMIC DNA]</scope>
    <source>
        <strain evidence="10 11">DSM 12744</strain>
    </source>
</reference>
<evidence type="ECO:0000259" key="8">
    <source>
        <dbReference type="PROSITE" id="PS50893"/>
    </source>
</evidence>
<dbReference type="PANTHER" id="PTHR24221">
    <property type="entry name" value="ATP-BINDING CASSETTE SUB-FAMILY B"/>
    <property type="match status" value="1"/>
</dbReference>
<evidence type="ECO:0000256" key="5">
    <source>
        <dbReference type="ARBA" id="ARBA00022989"/>
    </source>
</evidence>
<dbReference type="Pfam" id="PF00005">
    <property type="entry name" value="ABC_tran"/>
    <property type="match status" value="1"/>
</dbReference>
<dbReference type="OrthoDB" id="9806127at2"/>
<dbReference type="STRING" id="1423792.FD09_GL001849"/>
<dbReference type="GO" id="GO:0005886">
    <property type="term" value="C:plasma membrane"/>
    <property type="evidence" value="ECO:0007669"/>
    <property type="project" value="UniProtKB-SubCell"/>
</dbReference>
<dbReference type="InterPro" id="IPR003439">
    <property type="entry name" value="ABC_transporter-like_ATP-bd"/>
</dbReference>
<keyword evidence="2 7" id="KW-0812">Transmembrane</keyword>
<dbReference type="InterPro" id="IPR039421">
    <property type="entry name" value="Type_1_exporter"/>
</dbReference>
<sequence length="567" mass="62773">MIKQLFKYGRAGRSGAIQQMVDEWLLLVLPVAAGGIVLSWWTARGLNWWGAVVLGGFVLVYAIYFLTPGARQRIQQWTVLAKREIRRDYLRGLFTPSLTDSQELTSNKVIQRDLAGIGRLDSFYGVFLPAICASGFSFLLLIGLAIAWHSWLWLLPILCFLLMGVGMMCLQKISPNINRQYLQGFLRLGGPFLDDLGGMNTLVMYGAQKRYGQSFAEDAEFFRGKTMALLKYQLQSLFILNGLVFATMGAGAFVLYPAVANGGLSIVQAGVLWLLLAQLLVAERQLGYFFHIVMSTRPALKNIFRVIAAGGEVPQSAYTAVTAPVHTVTFAQAGFGYPDGQPLWQDVSFVLQPGQLYGLVGENGTGKSTLARILRGELAPTAGQVQFNQTDIDQLTTADFLQHVGYLNDHPYLFSGTIAENISLGVRNQTDWWQKVRQLGLCAFVETLPEGLATPIGENGRFLSPGQRQQIAFARLVLMNKHIYIFDEATANIDADNVQVMMTVMKRLSESIIVLCITHEWRSIEALAVIHFLTNQHITTGAAPVLYQDNAGFKRLLDTQKEMEAAG</sequence>
<dbReference type="PANTHER" id="PTHR24221:SF654">
    <property type="entry name" value="ATP-BINDING CASSETTE SUB-FAMILY B MEMBER 6"/>
    <property type="match status" value="1"/>
</dbReference>
<evidence type="ECO:0000256" key="4">
    <source>
        <dbReference type="ARBA" id="ARBA00022840"/>
    </source>
</evidence>
<dbReference type="GO" id="GO:0016887">
    <property type="term" value="F:ATP hydrolysis activity"/>
    <property type="evidence" value="ECO:0007669"/>
    <property type="project" value="InterPro"/>
</dbReference>
<dbReference type="Gene3D" id="1.20.1560.10">
    <property type="entry name" value="ABC transporter type 1, transmembrane domain"/>
    <property type="match status" value="1"/>
</dbReference>
<dbReference type="InterPro" id="IPR036640">
    <property type="entry name" value="ABC1_TM_sf"/>
</dbReference>
<evidence type="ECO:0000256" key="6">
    <source>
        <dbReference type="ARBA" id="ARBA00023136"/>
    </source>
</evidence>
<dbReference type="Gene3D" id="3.40.50.300">
    <property type="entry name" value="P-loop containing nucleotide triphosphate hydrolases"/>
    <property type="match status" value="1"/>
</dbReference>
<evidence type="ECO:0000256" key="7">
    <source>
        <dbReference type="SAM" id="Phobius"/>
    </source>
</evidence>
<dbReference type="RefSeq" id="WP_057818719.1">
    <property type="nucleotide sequence ID" value="NZ_AZEC01000003.1"/>
</dbReference>
<evidence type="ECO:0000259" key="9">
    <source>
        <dbReference type="PROSITE" id="PS50929"/>
    </source>
</evidence>
<dbReference type="PROSITE" id="PS50893">
    <property type="entry name" value="ABC_TRANSPORTER_2"/>
    <property type="match status" value="1"/>
</dbReference>
<dbReference type="GO" id="GO:0005524">
    <property type="term" value="F:ATP binding"/>
    <property type="evidence" value="ECO:0007669"/>
    <property type="project" value="UniProtKB-KW"/>
</dbReference>
<accession>A0A0R1N8I6</accession>
<feature type="transmembrane region" description="Helical" evidence="7">
    <location>
        <begin position="122"/>
        <end position="145"/>
    </location>
</feature>
<proteinExistence type="predicted"/>
<evidence type="ECO:0000256" key="1">
    <source>
        <dbReference type="ARBA" id="ARBA00004651"/>
    </source>
</evidence>
<dbReference type="Pfam" id="PF00664">
    <property type="entry name" value="ABC_membrane"/>
    <property type="match status" value="1"/>
</dbReference>
<evidence type="ECO:0000256" key="2">
    <source>
        <dbReference type="ARBA" id="ARBA00022692"/>
    </source>
</evidence>
<evidence type="ECO:0000256" key="3">
    <source>
        <dbReference type="ARBA" id="ARBA00022741"/>
    </source>
</evidence>
<name>A0A0R1N8I6_9LACO</name>
<feature type="transmembrane region" description="Helical" evidence="7">
    <location>
        <begin position="237"/>
        <end position="256"/>
    </location>
</feature>
<dbReference type="PROSITE" id="PS50929">
    <property type="entry name" value="ABC_TM1F"/>
    <property type="match status" value="1"/>
</dbReference>
<dbReference type="SMART" id="SM00382">
    <property type="entry name" value="AAA"/>
    <property type="match status" value="1"/>
</dbReference>
<dbReference type="AlphaFoldDB" id="A0A0R1N8I6"/>
<dbReference type="GO" id="GO:0140359">
    <property type="term" value="F:ABC-type transporter activity"/>
    <property type="evidence" value="ECO:0007669"/>
    <property type="project" value="InterPro"/>
</dbReference>
<feature type="domain" description="ABC transmembrane type-1" evidence="9">
    <location>
        <begin position="25"/>
        <end position="295"/>
    </location>
</feature>
<dbReference type="Proteomes" id="UP000051330">
    <property type="component" value="Unassembled WGS sequence"/>
</dbReference>
<dbReference type="InterPro" id="IPR011527">
    <property type="entry name" value="ABC1_TM_dom"/>
</dbReference>
<evidence type="ECO:0000313" key="11">
    <source>
        <dbReference type="Proteomes" id="UP000051330"/>
    </source>
</evidence>
<evidence type="ECO:0000313" key="10">
    <source>
        <dbReference type="EMBL" id="KRL13818.1"/>
    </source>
</evidence>
<feature type="transmembrane region" description="Helical" evidence="7">
    <location>
        <begin position="21"/>
        <end position="42"/>
    </location>
</feature>
<keyword evidence="4" id="KW-0067">ATP-binding</keyword>
<feature type="transmembrane region" description="Helical" evidence="7">
    <location>
        <begin position="151"/>
        <end position="170"/>
    </location>
</feature>
<feature type="transmembrane region" description="Helical" evidence="7">
    <location>
        <begin position="48"/>
        <end position="67"/>
    </location>
</feature>
<keyword evidence="11" id="KW-1185">Reference proteome</keyword>
<dbReference type="SUPFAM" id="SSF90123">
    <property type="entry name" value="ABC transporter transmembrane region"/>
    <property type="match status" value="1"/>
</dbReference>
<organism evidence="10 11">
    <name type="scientific">Schleiferilactobacillus perolens DSM 12744</name>
    <dbReference type="NCBI Taxonomy" id="1423792"/>
    <lineage>
        <taxon>Bacteria</taxon>
        <taxon>Bacillati</taxon>
        <taxon>Bacillota</taxon>
        <taxon>Bacilli</taxon>
        <taxon>Lactobacillales</taxon>
        <taxon>Lactobacillaceae</taxon>
        <taxon>Schleiferilactobacillus</taxon>
    </lineage>
</organism>
<keyword evidence="6 7" id="KW-0472">Membrane</keyword>
<protein>
    <submittedName>
        <fullName evidence="10">Cytochrome bd biosynthesis ABC-type transporter, ATPase and permease component</fullName>
    </submittedName>
</protein>
<keyword evidence="5 7" id="KW-1133">Transmembrane helix</keyword>
<dbReference type="PATRIC" id="fig|1423792.3.peg.1875"/>
<dbReference type="InterPro" id="IPR027417">
    <property type="entry name" value="P-loop_NTPase"/>
</dbReference>
<comment type="caution">
    <text evidence="10">The sequence shown here is derived from an EMBL/GenBank/DDBJ whole genome shotgun (WGS) entry which is preliminary data.</text>
</comment>
<dbReference type="EMBL" id="AZEC01000003">
    <property type="protein sequence ID" value="KRL13818.1"/>
    <property type="molecule type" value="Genomic_DNA"/>
</dbReference>